<dbReference type="EMBL" id="JBEVCJ010000013">
    <property type="protein sequence ID" value="MET1255757.1"/>
    <property type="molecule type" value="Genomic_DNA"/>
</dbReference>
<dbReference type="Pfam" id="PF07715">
    <property type="entry name" value="Plug"/>
    <property type="match status" value="1"/>
</dbReference>
<keyword evidence="14" id="KW-1185">Reference proteome</keyword>
<evidence type="ECO:0000259" key="12">
    <source>
        <dbReference type="Pfam" id="PF07715"/>
    </source>
</evidence>
<keyword evidence="3 8" id="KW-1134">Transmembrane beta strand</keyword>
<evidence type="ECO:0000313" key="13">
    <source>
        <dbReference type="EMBL" id="MET1255757.1"/>
    </source>
</evidence>
<evidence type="ECO:0000256" key="7">
    <source>
        <dbReference type="ARBA" id="ARBA00023237"/>
    </source>
</evidence>
<comment type="subcellular location">
    <subcellularLocation>
        <location evidence="1 8">Cell outer membrane</location>
        <topology evidence="1 8">Multi-pass membrane protein</topology>
    </subcellularLocation>
</comment>
<evidence type="ECO:0000256" key="2">
    <source>
        <dbReference type="ARBA" id="ARBA00022448"/>
    </source>
</evidence>
<dbReference type="InterPro" id="IPR037066">
    <property type="entry name" value="Plug_dom_sf"/>
</dbReference>
<evidence type="ECO:0000256" key="3">
    <source>
        <dbReference type="ARBA" id="ARBA00022452"/>
    </source>
</evidence>
<name>A0ABV2BW33_9GAMM</name>
<dbReference type="Pfam" id="PF00593">
    <property type="entry name" value="TonB_dep_Rec_b-barrel"/>
    <property type="match status" value="1"/>
</dbReference>
<dbReference type="PANTHER" id="PTHR47234">
    <property type="match status" value="1"/>
</dbReference>
<dbReference type="InterPro" id="IPR036942">
    <property type="entry name" value="Beta-barrel_TonB_sf"/>
</dbReference>
<sequence>MFSSNYFKNMSFEQFSKNKLSVTIATALLGGVSSSVIAQVSEQYRIVEHSFNEQALHAQSFKQPNSNDQILDVQNSDKQNTDPDNSDVSDDESQAIVIVGTRFVGRTIADSPVPVDLISATEISSVAGGGDLTDNMRTLVPSFNATPLTGDGSAFVRPTSLRGLSSDQTLVMINGKRRHRSALIQFDAPTFSSGAHSADIGLIPAIAIERVEVLRDGAAAQYGSDAIAGVINIRLKDNPQGGEVRAVYGQHFEGEQNYQLSGNFGVEFGEYGYFNFSGEYSDAEALSRGYQNTLAQQLIDEGAVGVGSDSPFDDAPLVQSWGRPEQKGLRSIFSGGYSLDNNKHEIYWHGNYADIEGIYRFFYREPGKSGVIDAFDSPSDEYPAFDFNSLFPVGFTPYLLGEQTDFSLVGGIDGSLSSRLNYDVSVGMGNNEITFNLFNSINPSLGAATPFDFYLGKQQQKEFMVNADFIYDLSTSVQLAFGTEWRKETFDILAGESASYIAGPYAAVGASIGSNGFPGFHPSSAGSFESQNYALYTDAEWEVSADWLIHGALRFEDYDDFDSEITWKFATRFSATDQLTLRGAVSTGFRTPTPGQANVAVINTSFNGTTGLQQDEGQVSPTSPLALANGGAPLTNETSFNISAGFNLALDNGLNIATDFYRIDLDNRIFKTFDIAVNDLAFDSISFFTNAVDTRTKGVDIIASKQNDWGEFSTYWTFGYNYTKTKIIEQHLVNGKNPVGETSVANIEENIPNHSFVTSIKVEYDKTDVLLRARYFGEHIDERALREEIDATTYIDIELNYKVNERFVVTLGAENVLDEFPSKITARESVGLPYPRRSAAGYNGGSFYLKSSMTF</sequence>
<keyword evidence="4 8" id="KW-0812">Transmembrane</keyword>
<evidence type="ECO:0000256" key="6">
    <source>
        <dbReference type="ARBA" id="ARBA00023136"/>
    </source>
</evidence>
<dbReference type="PANTHER" id="PTHR47234:SF3">
    <property type="entry name" value="SECRETIN_TONB SHORT N-TERMINAL DOMAIN-CONTAINING PROTEIN"/>
    <property type="match status" value="1"/>
</dbReference>
<evidence type="ECO:0000256" key="1">
    <source>
        <dbReference type="ARBA" id="ARBA00004571"/>
    </source>
</evidence>
<dbReference type="InterPro" id="IPR012910">
    <property type="entry name" value="Plug_dom"/>
</dbReference>
<reference evidence="13 14" key="1">
    <citation type="submission" date="2024-06" db="EMBL/GenBank/DDBJ databases">
        <authorList>
            <person name="Li F."/>
        </authorList>
    </citation>
    <scope>NUCLEOTIDE SEQUENCE [LARGE SCALE GENOMIC DNA]</scope>
    <source>
        <strain evidence="13 14">GXAS 311</strain>
    </source>
</reference>
<evidence type="ECO:0000256" key="10">
    <source>
        <dbReference type="SAM" id="MobiDB-lite"/>
    </source>
</evidence>
<feature type="domain" description="TonB-dependent receptor-like beta-barrel" evidence="11">
    <location>
        <begin position="400"/>
        <end position="816"/>
    </location>
</feature>
<comment type="caution">
    <text evidence="13">The sequence shown here is derived from an EMBL/GenBank/DDBJ whole genome shotgun (WGS) entry which is preliminary data.</text>
</comment>
<dbReference type="InterPro" id="IPR039426">
    <property type="entry name" value="TonB-dep_rcpt-like"/>
</dbReference>
<protein>
    <submittedName>
        <fullName evidence="13">TonB-dependent receptor</fullName>
    </submittedName>
</protein>
<keyword evidence="5 9" id="KW-0798">TonB box</keyword>
<organism evidence="13 14">
    <name type="scientific">Aliikangiella maris</name>
    <dbReference type="NCBI Taxonomy" id="3162458"/>
    <lineage>
        <taxon>Bacteria</taxon>
        <taxon>Pseudomonadati</taxon>
        <taxon>Pseudomonadota</taxon>
        <taxon>Gammaproteobacteria</taxon>
        <taxon>Oceanospirillales</taxon>
        <taxon>Pleioneaceae</taxon>
        <taxon>Aliikangiella</taxon>
    </lineage>
</organism>
<dbReference type="PROSITE" id="PS52016">
    <property type="entry name" value="TONB_DEPENDENT_REC_3"/>
    <property type="match status" value="1"/>
</dbReference>
<dbReference type="InterPro" id="IPR000531">
    <property type="entry name" value="Beta-barrel_TonB"/>
</dbReference>
<keyword evidence="6 8" id="KW-0472">Membrane</keyword>
<dbReference type="Gene3D" id="2.40.170.20">
    <property type="entry name" value="TonB-dependent receptor, beta-barrel domain"/>
    <property type="match status" value="1"/>
</dbReference>
<feature type="region of interest" description="Disordered" evidence="10">
    <location>
        <begin position="63"/>
        <end position="91"/>
    </location>
</feature>
<proteinExistence type="inferred from homology"/>
<feature type="domain" description="TonB-dependent receptor plug" evidence="12">
    <location>
        <begin position="109"/>
        <end position="230"/>
    </location>
</feature>
<dbReference type="SUPFAM" id="SSF56935">
    <property type="entry name" value="Porins"/>
    <property type="match status" value="1"/>
</dbReference>
<accession>A0ABV2BW33</accession>
<dbReference type="Gene3D" id="2.170.130.10">
    <property type="entry name" value="TonB-dependent receptor, plug domain"/>
    <property type="match status" value="1"/>
</dbReference>
<evidence type="ECO:0000256" key="9">
    <source>
        <dbReference type="RuleBase" id="RU003357"/>
    </source>
</evidence>
<comment type="similarity">
    <text evidence="8 9">Belongs to the TonB-dependent receptor family.</text>
</comment>
<dbReference type="RefSeq" id="WP_353896343.1">
    <property type="nucleotide sequence ID" value="NZ_JBEVCJ010000013.1"/>
</dbReference>
<evidence type="ECO:0000313" key="14">
    <source>
        <dbReference type="Proteomes" id="UP001548189"/>
    </source>
</evidence>
<keyword evidence="2 8" id="KW-0813">Transport</keyword>
<evidence type="ECO:0000259" key="11">
    <source>
        <dbReference type="Pfam" id="PF00593"/>
    </source>
</evidence>
<feature type="compositionally biased region" description="Polar residues" evidence="10">
    <location>
        <begin position="63"/>
        <end position="78"/>
    </location>
</feature>
<evidence type="ECO:0000256" key="4">
    <source>
        <dbReference type="ARBA" id="ARBA00022692"/>
    </source>
</evidence>
<evidence type="ECO:0000256" key="8">
    <source>
        <dbReference type="PROSITE-ProRule" id="PRU01360"/>
    </source>
</evidence>
<dbReference type="Proteomes" id="UP001548189">
    <property type="component" value="Unassembled WGS sequence"/>
</dbReference>
<keyword evidence="7 8" id="KW-0998">Cell outer membrane</keyword>
<keyword evidence="13" id="KW-0675">Receptor</keyword>
<gene>
    <name evidence="13" type="ORF">ABVT43_11525</name>
</gene>
<evidence type="ECO:0000256" key="5">
    <source>
        <dbReference type="ARBA" id="ARBA00023077"/>
    </source>
</evidence>